<dbReference type="EMBL" id="UINC01102945">
    <property type="protein sequence ID" value="SVC64952.1"/>
    <property type="molecule type" value="Genomic_DNA"/>
</dbReference>
<sequence>KTVLRIRDLATGITATVQTANIQQRIKGGSVMPPGLTASLTRAELRDLIKYLSTLKTTGQPK</sequence>
<evidence type="ECO:0000313" key="1">
    <source>
        <dbReference type="EMBL" id="SVC64952.1"/>
    </source>
</evidence>
<proteinExistence type="predicted"/>
<protein>
    <recommendedName>
        <fullName evidence="2">Cytochrome c domain-containing protein</fullName>
    </recommendedName>
</protein>
<name>A0A382NZ14_9ZZZZ</name>
<evidence type="ECO:0008006" key="2">
    <source>
        <dbReference type="Google" id="ProtNLM"/>
    </source>
</evidence>
<feature type="non-terminal residue" evidence="1">
    <location>
        <position position="1"/>
    </location>
</feature>
<organism evidence="1">
    <name type="scientific">marine metagenome</name>
    <dbReference type="NCBI Taxonomy" id="408172"/>
    <lineage>
        <taxon>unclassified sequences</taxon>
        <taxon>metagenomes</taxon>
        <taxon>ecological metagenomes</taxon>
    </lineage>
</organism>
<dbReference type="AlphaFoldDB" id="A0A382NZ14"/>
<gene>
    <name evidence="1" type="ORF">METZ01_LOCUS317806</name>
</gene>
<reference evidence="1" key="1">
    <citation type="submission" date="2018-05" db="EMBL/GenBank/DDBJ databases">
        <authorList>
            <person name="Lanie J.A."/>
            <person name="Ng W.-L."/>
            <person name="Kazmierczak K.M."/>
            <person name="Andrzejewski T.M."/>
            <person name="Davidsen T.M."/>
            <person name="Wayne K.J."/>
            <person name="Tettelin H."/>
            <person name="Glass J.I."/>
            <person name="Rusch D."/>
            <person name="Podicherti R."/>
            <person name="Tsui H.-C.T."/>
            <person name="Winkler M.E."/>
        </authorList>
    </citation>
    <scope>NUCLEOTIDE SEQUENCE</scope>
</reference>
<accession>A0A382NZ14</accession>